<protein>
    <submittedName>
        <fullName evidence="1">Uncharacterized protein</fullName>
    </submittedName>
</protein>
<dbReference type="EMBL" id="CAIJ01000378">
    <property type="protein sequence ID" value="CCI03291.1"/>
    <property type="molecule type" value="Genomic_DNA"/>
</dbReference>
<evidence type="ECO:0000313" key="2">
    <source>
        <dbReference type="Proteomes" id="UP000003480"/>
    </source>
</evidence>
<evidence type="ECO:0000313" key="1">
    <source>
        <dbReference type="EMBL" id="CCI03291.1"/>
    </source>
</evidence>
<dbReference type="AlphaFoldDB" id="I4G5T0"/>
<comment type="caution">
    <text evidence="1">The sequence shown here is derived from an EMBL/GenBank/DDBJ whole genome shotgun (WGS) entry which is preliminary data.</text>
</comment>
<dbReference type="HOGENOM" id="CLU_2807600_0_0_3"/>
<accession>I4G5T0</accession>
<sequence>MSYAIEKFSNKFPFDIFGTPPPPVDGSGCPSYTFFGQTTELCVVRDLIAIMKYPVIIGFAISMYKLL</sequence>
<name>I4G5T0_MICAE</name>
<gene>
    <name evidence="1" type="ORF">MICAC_4390003</name>
</gene>
<organism evidence="1 2">
    <name type="scientific">Microcystis aeruginosa PCC 9443</name>
    <dbReference type="NCBI Taxonomy" id="1160281"/>
    <lineage>
        <taxon>Bacteria</taxon>
        <taxon>Bacillati</taxon>
        <taxon>Cyanobacteriota</taxon>
        <taxon>Cyanophyceae</taxon>
        <taxon>Oscillatoriophycideae</taxon>
        <taxon>Chroococcales</taxon>
        <taxon>Microcystaceae</taxon>
        <taxon>Microcystis</taxon>
    </lineage>
</organism>
<reference evidence="1 2" key="1">
    <citation type="submission" date="2012-04" db="EMBL/GenBank/DDBJ databases">
        <authorList>
            <person name="Genoscope - CEA"/>
        </authorList>
    </citation>
    <scope>NUCLEOTIDE SEQUENCE [LARGE SCALE GENOMIC DNA]</scope>
    <source>
        <strain evidence="1 2">9443</strain>
    </source>
</reference>
<proteinExistence type="predicted"/>
<dbReference type="Proteomes" id="UP000003480">
    <property type="component" value="Unassembled WGS sequence"/>
</dbReference>
<dbReference type="RefSeq" id="WP_002769185.1">
    <property type="nucleotide sequence ID" value="NZ_HE972994.1"/>
</dbReference>